<feature type="transmembrane region" description="Helical" evidence="1">
    <location>
        <begin position="148"/>
        <end position="169"/>
    </location>
</feature>
<evidence type="ECO:0000256" key="1">
    <source>
        <dbReference type="SAM" id="Phobius"/>
    </source>
</evidence>
<organism evidence="2 3">
    <name type="scientific">Herbidospora galbida</name>
    <dbReference type="NCBI Taxonomy" id="2575442"/>
    <lineage>
        <taxon>Bacteria</taxon>
        <taxon>Bacillati</taxon>
        <taxon>Actinomycetota</taxon>
        <taxon>Actinomycetes</taxon>
        <taxon>Streptosporangiales</taxon>
        <taxon>Streptosporangiaceae</taxon>
        <taxon>Herbidospora</taxon>
    </lineage>
</organism>
<sequence length="185" mass="19311">MATTHGRRIFHTTPLVTPEAATPATGPADRVWAVARIALGWIFLWAFADKLFGFGFATPAAKAWINGGTPTTGFLKGAAEGPLGGLYGALAGNALVDWLFMLGLLGIGAALIAGIGLRVAAGAGALMMVLMWGAELPLTTNPFMDDHIVYAVVLIGLAAAAAGDTWGLGRWWARLPIVQKYPVLK</sequence>
<name>A0A4U3M7R3_9ACTN</name>
<evidence type="ECO:0000313" key="3">
    <source>
        <dbReference type="Proteomes" id="UP000308705"/>
    </source>
</evidence>
<evidence type="ECO:0000313" key="2">
    <source>
        <dbReference type="EMBL" id="TKK84034.1"/>
    </source>
</evidence>
<keyword evidence="1" id="KW-0812">Transmembrane</keyword>
<protein>
    <submittedName>
        <fullName evidence="2">DoxX family membrane protein</fullName>
    </submittedName>
</protein>
<keyword evidence="1" id="KW-1133">Transmembrane helix</keyword>
<comment type="caution">
    <text evidence="2">The sequence shown here is derived from an EMBL/GenBank/DDBJ whole genome shotgun (WGS) entry which is preliminary data.</text>
</comment>
<reference evidence="2 3" key="1">
    <citation type="submission" date="2019-04" db="EMBL/GenBank/DDBJ databases">
        <title>Herbidospora sp. NEAU-GS14.nov., a novel actinomycete isolated from soil.</title>
        <authorList>
            <person name="Han L."/>
        </authorList>
    </citation>
    <scope>NUCLEOTIDE SEQUENCE [LARGE SCALE GENOMIC DNA]</scope>
    <source>
        <strain evidence="2 3">NEAU-GS14</strain>
    </source>
</reference>
<proteinExistence type="predicted"/>
<dbReference type="OrthoDB" id="3253635at2"/>
<accession>A0A4U3M7R3</accession>
<keyword evidence="1" id="KW-0472">Membrane</keyword>
<dbReference type="RefSeq" id="WP_137250681.1">
    <property type="nucleotide sequence ID" value="NZ_SZQA01000038.1"/>
</dbReference>
<keyword evidence="3" id="KW-1185">Reference proteome</keyword>
<gene>
    <name evidence="2" type="ORF">FDA94_31390</name>
</gene>
<feature type="transmembrane region" description="Helical" evidence="1">
    <location>
        <begin position="98"/>
        <end position="128"/>
    </location>
</feature>
<dbReference type="AlphaFoldDB" id="A0A4U3M7R3"/>
<dbReference type="EMBL" id="SZQA01000038">
    <property type="protein sequence ID" value="TKK84034.1"/>
    <property type="molecule type" value="Genomic_DNA"/>
</dbReference>
<dbReference type="Proteomes" id="UP000308705">
    <property type="component" value="Unassembled WGS sequence"/>
</dbReference>